<proteinExistence type="predicted"/>
<evidence type="ECO:0000313" key="2">
    <source>
        <dbReference type="EMBL" id="KAJ2786271.1"/>
    </source>
</evidence>
<evidence type="ECO:0000256" key="1">
    <source>
        <dbReference type="SAM" id="MobiDB-lite"/>
    </source>
</evidence>
<reference evidence="2" key="1">
    <citation type="submission" date="2022-07" db="EMBL/GenBank/DDBJ databases">
        <title>Phylogenomic reconstructions and comparative analyses of Kickxellomycotina fungi.</title>
        <authorList>
            <person name="Reynolds N.K."/>
            <person name="Stajich J.E."/>
            <person name="Barry K."/>
            <person name="Grigoriev I.V."/>
            <person name="Crous P."/>
            <person name="Smith M.E."/>
        </authorList>
    </citation>
    <scope>NUCLEOTIDE SEQUENCE</scope>
    <source>
        <strain evidence="2">NBRC 105414</strain>
    </source>
</reference>
<sequence length="59" mass="6306">MYQPTVALGPPSQFDLARLGLNQKCPSEASLSNTQTSFTATTSIDKPRDGLSKGQHSLL</sequence>
<name>A0A9W8HJD5_9FUNG</name>
<accession>A0A9W8HJD5</accession>
<gene>
    <name evidence="2" type="ORF">H4R18_000001</name>
</gene>
<comment type="caution">
    <text evidence="2">The sequence shown here is derived from an EMBL/GenBank/DDBJ whole genome shotgun (WGS) entry which is preliminary data.</text>
</comment>
<dbReference type="EMBL" id="JANBUL010000001">
    <property type="protein sequence ID" value="KAJ2786271.1"/>
    <property type="molecule type" value="Genomic_DNA"/>
</dbReference>
<evidence type="ECO:0000313" key="3">
    <source>
        <dbReference type="Proteomes" id="UP001140217"/>
    </source>
</evidence>
<feature type="compositionally biased region" description="Polar residues" evidence="1">
    <location>
        <begin position="29"/>
        <end position="44"/>
    </location>
</feature>
<feature type="region of interest" description="Disordered" evidence="1">
    <location>
        <begin position="27"/>
        <end position="59"/>
    </location>
</feature>
<dbReference type="Proteomes" id="UP001140217">
    <property type="component" value="Unassembled WGS sequence"/>
</dbReference>
<dbReference type="AlphaFoldDB" id="A0A9W8HJD5"/>
<organism evidence="2 3">
    <name type="scientific">Coemansia javaensis</name>
    <dbReference type="NCBI Taxonomy" id="2761396"/>
    <lineage>
        <taxon>Eukaryota</taxon>
        <taxon>Fungi</taxon>
        <taxon>Fungi incertae sedis</taxon>
        <taxon>Zoopagomycota</taxon>
        <taxon>Kickxellomycotina</taxon>
        <taxon>Kickxellomycetes</taxon>
        <taxon>Kickxellales</taxon>
        <taxon>Kickxellaceae</taxon>
        <taxon>Coemansia</taxon>
    </lineage>
</organism>
<keyword evidence="3" id="KW-1185">Reference proteome</keyword>
<protein>
    <submittedName>
        <fullName evidence="2">Uncharacterized protein</fullName>
    </submittedName>
</protein>